<name>A0A4V2MNY9_9HYPH</name>
<feature type="region of interest" description="Disordered" evidence="1">
    <location>
        <begin position="26"/>
        <end position="66"/>
    </location>
</feature>
<gene>
    <name evidence="2" type="ORF">E0D97_06890</name>
</gene>
<comment type="caution">
    <text evidence="2">The sequence shown here is derived from an EMBL/GenBank/DDBJ whole genome shotgun (WGS) entry which is preliminary data.</text>
</comment>
<protein>
    <submittedName>
        <fullName evidence="2">Uncharacterized protein</fullName>
    </submittedName>
</protein>
<dbReference type="Proteomes" id="UP000291301">
    <property type="component" value="Unassembled WGS sequence"/>
</dbReference>
<organism evidence="2 3">
    <name type="scientific">Oricola cellulosilytica</name>
    <dbReference type="NCBI Taxonomy" id="1429082"/>
    <lineage>
        <taxon>Bacteria</taxon>
        <taxon>Pseudomonadati</taxon>
        <taxon>Pseudomonadota</taxon>
        <taxon>Alphaproteobacteria</taxon>
        <taxon>Hyphomicrobiales</taxon>
        <taxon>Ahrensiaceae</taxon>
        <taxon>Oricola</taxon>
    </lineage>
</organism>
<feature type="compositionally biased region" description="Basic residues" evidence="1">
    <location>
        <begin position="26"/>
        <end position="37"/>
    </location>
</feature>
<feature type="compositionally biased region" description="Basic and acidic residues" evidence="1">
    <location>
        <begin position="55"/>
        <end position="66"/>
    </location>
</feature>
<dbReference type="EMBL" id="SJST01000002">
    <property type="protein sequence ID" value="TCD15257.1"/>
    <property type="molecule type" value="Genomic_DNA"/>
</dbReference>
<evidence type="ECO:0000313" key="3">
    <source>
        <dbReference type="Proteomes" id="UP000291301"/>
    </source>
</evidence>
<evidence type="ECO:0000313" key="2">
    <source>
        <dbReference type="EMBL" id="TCD15257.1"/>
    </source>
</evidence>
<proteinExistence type="predicted"/>
<accession>A0A4V2MNY9</accession>
<keyword evidence="3" id="KW-1185">Reference proteome</keyword>
<evidence type="ECO:0000256" key="1">
    <source>
        <dbReference type="SAM" id="MobiDB-lite"/>
    </source>
</evidence>
<sequence>MNDKTAPKADADSRKERLAAQLRANLARRKAQARAKRAGAADERPEGLAPSPERTTPREPKPDYDS</sequence>
<dbReference type="RefSeq" id="WP_131567168.1">
    <property type="nucleotide sequence ID" value="NZ_JAINFK010000004.1"/>
</dbReference>
<reference evidence="2 3" key="1">
    <citation type="journal article" date="2015" name="Antonie Van Leeuwenhoek">
        <title>Oricola cellulosilytica gen. nov., sp. nov., a cellulose-degrading bacterium of the family Phyllobacteriaceae isolated from surface seashore water, and emended descriptions of Mesorhizobium loti and Phyllobacterium myrsinacearum.</title>
        <authorList>
            <person name="Hameed A."/>
            <person name="Shahina M."/>
            <person name="Lai W.A."/>
            <person name="Lin S.Y."/>
            <person name="Young L.S."/>
            <person name="Liu Y.C."/>
            <person name="Hsu Y.H."/>
            <person name="Young C.C."/>
        </authorList>
    </citation>
    <scope>NUCLEOTIDE SEQUENCE [LARGE SCALE GENOMIC DNA]</scope>
    <source>
        <strain evidence="2 3">KCTC 52183</strain>
    </source>
</reference>
<dbReference type="AlphaFoldDB" id="A0A4V2MNY9"/>